<evidence type="ECO:0008006" key="5">
    <source>
        <dbReference type="Google" id="ProtNLM"/>
    </source>
</evidence>
<dbReference type="Proteomes" id="UP001211907">
    <property type="component" value="Unassembled WGS sequence"/>
</dbReference>
<dbReference type="SUPFAM" id="SSF52058">
    <property type="entry name" value="L domain-like"/>
    <property type="match status" value="1"/>
</dbReference>
<feature type="compositionally biased region" description="Basic residues" evidence="2">
    <location>
        <begin position="9"/>
        <end position="20"/>
    </location>
</feature>
<name>A0AAD5XK00_9FUNG</name>
<proteinExistence type="predicted"/>
<dbReference type="InterPro" id="IPR053213">
    <property type="entry name" value="RLP29"/>
</dbReference>
<dbReference type="InterPro" id="IPR001611">
    <property type="entry name" value="Leu-rich_rpt"/>
</dbReference>
<keyword evidence="4" id="KW-1185">Reference proteome</keyword>
<dbReference type="InterPro" id="IPR032675">
    <property type="entry name" value="LRR_dom_sf"/>
</dbReference>
<keyword evidence="1" id="KW-0677">Repeat</keyword>
<protein>
    <recommendedName>
        <fullName evidence="5">L domain-like protein</fullName>
    </recommendedName>
</protein>
<dbReference type="PANTHER" id="PTHR48009">
    <property type="entry name" value="LEUCINE-RICH REPEAT (LRR) FAMILY PROTEIN"/>
    <property type="match status" value="1"/>
</dbReference>
<evidence type="ECO:0000313" key="4">
    <source>
        <dbReference type="Proteomes" id="UP001211907"/>
    </source>
</evidence>
<sequence>MKVFQSEGRKRKSLRRRHRDSKLEKYERDLALATQADIEMDSCNLSEHELIDTPIPPVIVQSIFAWISPLHVLKYSLINKDIRDCLLDLYFAMLCLVRHMPVKESPRQYYDLLDRLFFRFPKSWQKAYSIVRLSRSRVLDWRGANARPKTCIPKALCLLSTSLIHLNIGSCKLIGTIPREIGRLVNLEFLSVAWNLLEGSIPAEVGNLANLKYFYASDNYFDSEIPSEIGSMLSLEVFDVSNNKLIGEIPHTIGGLSNIKTLLLQNNRLCGLIPEEIAYCVSLETLNIYENAFEKWEIPANVVPATRIYKLLRKIGFYEQGTNRWR</sequence>
<gene>
    <name evidence="3" type="ORF">HK100_007552</name>
</gene>
<dbReference type="PANTHER" id="PTHR48009:SF16">
    <property type="entry name" value="LEUCINE-RICH REPEAT-CONTAINING N-TERMINAL PLANT-TYPE DOMAIN-CONTAINING PROTEIN"/>
    <property type="match status" value="1"/>
</dbReference>
<dbReference type="AlphaFoldDB" id="A0AAD5XK00"/>
<dbReference type="Pfam" id="PF00560">
    <property type="entry name" value="LRR_1"/>
    <property type="match status" value="4"/>
</dbReference>
<evidence type="ECO:0000313" key="3">
    <source>
        <dbReference type="EMBL" id="KAJ3130750.1"/>
    </source>
</evidence>
<reference evidence="3" key="1">
    <citation type="submission" date="2020-05" db="EMBL/GenBank/DDBJ databases">
        <title>Phylogenomic resolution of chytrid fungi.</title>
        <authorList>
            <person name="Stajich J.E."/>
            <person name="Amses K."/>
            <person name="Simmons R."/>
            <person name="Seto K."/>
            <person name="Myers J."/>
            <person name="Bonds A."/>
            <person name="Quandt C.A."/>
            <person name="Barry K."/>
            <person name="Liu P."/>
            <person name="Grigoriev I."/>
            <person name="Longcore J.E."/>
            <person name="James T.Y."/>
        </authorList>
    </citation>
    <scope>NUCLEOTIDE SEQUENCE</scope>
    <source>
        <strain evidence="3">JEL0513</strain>
    </source>
</reference>
<dbReference type="EMBL" id="JADGJH010000357">
    <property type="protein sequence ID" value="KAJ3130750.1"/>
    <property type="molecule type" value="Genomic_DNA"/>
</dbReference>
<dbReference type="Gene3D" id="3.80.10.10">
    <property type="entry name" value="Ribonuclease Inhibitor"/>
    <property type="match status" value="1"/>
</dbReference>
<accession>A0AAD5XK00</accession>
<evidence type="ECO:0000256" key="2">
    <source>
        <dbReference type="SAM" id="MobiDB-lite"/>
    </source>
</evidence>
<dbReference type="FunFam" id="3.80.10.10:FF:000383">
    <property type="entry name" value="Leucine-rich repeat receptor protein kinase EMS1"/>
    <property type="match status" value="1"/>
</dbReference>
<feature type="region of interest" description="Disordered" evidence="2">
    <location>
        <begin position="1"/>
        <end position="20"/>
    </location>
</feature>
<comment type="caution">
    <text evidence="3">The sequence shown here is derived from an EMBL/GenBank/DDBJ whole genome shotgun (WGS) entry which is preliminary data.</text>
</comment>
<organism evidence="3 4">
    <name type="scientific">Physocladia obscura</name>
    <dbReference type="NCBI Taxonomy" id="109957"/>
    <lineage>
        <taxon>Eukaryota</taxon>
        <taxon>Fungi</taxon>
        <taxon>Fungi incertae sedis</taxon>
        <taxon>Chytridiomycota</taxon>
        <taxon>Chytridiomycota incertae sedis</taxon>
        <taxon>Chytridiomycetes</taxon>
        <taxon>Chytridiales</taxon>
        <taxon>Chytriomycetaceae</taxon>
        <taxon>Physocladia</taxon>
    </lineage>
</organism>
<evidence type="ECO:0000256" key="1">
    <source>
        <dbReference type="ARBA" id="ARBA00022737"/>
    </source>
</evidence>